<proteinExistence type="predicted"/>
<dbReference type="Proteomes" id="UP000199206">
    <property type="component" value="Unassembled WGS sequence"/>
</dbReference>
<evidence type="ECO:0000313" key="3">
    <source>
        <dbReference type="Proteomes" id="UP000199206"/>
    </source>
</evidence>
<organism evidence="2 3">
    <name type="scientific">Sphingomonas gellani</name>
    <dbReference type="NCBI Taxonomy" id="1166340"/>
    <lineage>
        <taxon>Bacteria</taxon>
        <taxon>Pseudomonadati</taxon>
        <taxon>Pseudomonadota</taxon>
        <taxon>Alphaproteobacteria</taxon>
        <taxon>Sphingomonadales</taxon>
        <taxon>Sphingomonadaceae</taxon>
        <taxon>Sphingomonas</taxon>
    </lineage>
</organism>
<dbReference type="InterPro" id="IPR010127">
    <property type="entry name" value="Phasin_subfam-1"/>
</dbReference>
<dbReference type="NCBIfam" id="TIGR01841">
    <property type="entry name" value="phasin"/>
    <property type="match status" value="1"/>
</dbReference>
<feature type="domain" description="Phasin" evidence="1">
    <location>
        <begin position="35"/>
        <end position="133"/>
    </location>
</feature>
<gene>
    <name evidence="2" type="ORF">SAMN05192583_1525</name>
</gene>
<protein>
    <submittedName>
        <fullName evidence="2">Phasin family protein</fullName>
    </submittedName>
</protein>
<name>A0A1H8CC98_9SPHN</name>
<dbReference type="AlphaFoldDB" id="A0A1H8CC98"/>
<dbReference type="Pfam" id="PF09361">
    <property type="entry name" value="Phasin_2"/>
    <property type="match status" value="1"/>
</dbReference>
<accession>A0A1H8CC98</accession>
<dbReference type="STRING" id="1166340.SAMN05192583_1525"/>
<reference evidence="3" key="1">
    <citation type="submission" date="2016-10" db="EMBL/GenBank/DDBJ databases">
        <authorList>
            <person name="Varghese N."/>
            <person name="Submissions S."/>
        </authorList>
    </citation>
    <scope>NUCLEOTIDE SEQUENCE [LARGE SCALE GENOMIC DNA]</scope>
    <source>
        <strain evidence="3">S6-262</strain>
    </source>
</reference>
<keyword evidence="3" id="KW-1185">Reference proteome</keyword>
<sequence>MEEQIKTATDQAQTVFAAAGERAKSAAEKGTRLFEEMSELNKGHVEAVMESGRIAARGLEAFGRDASAYAKRSYENSVAAARTLAAVKTPAEFMQVQGDLIRQSFDALVSESSRSAEQTLKLAGEIVQPLQNRWALAADKVRSAA</sequence>
<evidence type="ECO:0000259" key="1">
    <source>
        <dbReference type="Pfam" id="PF09361"/>
    </source>
</evidence>
<evidence type="ECO:0000313" key="2">
    <source>
        <dbReference type="EMBL" id="SEM92054.1"/>
    </source>
</evidence>
<dbReference type="RefSeq" id="WP_212611410.1">
    <property type="nucleotide sequence ID" value="NZ_FOCF01000003.1"/>
</dbReference>
<dbReference type="EMBL" id="FOCF01000003">
    <property type="protein sequence ID" value="SEM92054.1"/>
    <property type="molecule type" value="Genomic_DNA"/>
</dbReference>
<dbReference type="InterPro" id="IPR018968">
    <property type="entry name" value="Phasin"/>
</dbReference>